<comment type="caution">
    <text evidence="1">The sequence shown here is derived from an EMBL/GenBank/DDBJ whole genome shotgun (WGS) entry which is preliminary data.</text>
</comment>
<proteinExistence type="predicted"/>
<sequence length="211" mass="24466">MNTVFICEDGIYPWDQVTHSDDKDFLTLTLLNHEIKEAWPSWCKLEFLLKEKWPFTVRWGTDGIKPYSKTMEYLTIREFSKKAGPRDILLKNEVTSVYSYIKQLNTSSTETDPSTLGSACNSIRLMIQNERIAELSQKLSALDYISAIDDFRLILFNSSTLSIRFFNGETYGAIQLICHSEHKKLILSKINEIEIKEITKNEIYDYLQSPS</sequence>
<gene>
    <name evidence="1" type="ORF">HX828_25075</name>
</gene>
<protein>
    <submittedName>
        <fullName evidence="1">Uncharacterized protein</fullName>
    </submittedName>
</protein>
<dbReference type="AlphaFoldDB" id="A0A7Y8K8P2"/>
<dbReference type="EMBL" id="JACARF010000042">
    <property type="protein sequence ID" value="NWE78835.1"/>
    <property type="molecule type" value="Genomic_DNA"/>
</dbReference>
<dbReference type="RefSeq" id="WP_177115697.1">
    <property type="nucleotide sequence ID" value="NZ_JACAOQ010000008.1"/>
</dbReference>
<evidence type="ECO:0000313" key="1">
    <source>
        <dbReference type="EMBL" id="NWE78835.1"/>
    </source>
</evidence>
<reference evidence="1 2" key="1">
    <citation type="submission" date="2020-04" db="EMBL/GenBank/DDBJ databases">
        <title>Molecular characterization of pseudomonads from Agaricus bisporus reveal novel blotch 2 pathogens in Western Europe.</title>
        <authorList>
            <person name="Taparia T."/>
            <person name="Krijger M."/>
            <person name="Haynes E."/>
            <person name="Elpinstone J.G."/>
            <person name="Noble R."/>
            <person name="Van Der Wolf J."/>
        </authorList>
    </citation>
    <scope>NUCLEOTIDE SEQUENCE [LARGE SCALE GENOMIC DNA]</scope>
    <source>
        <strain evidence="1 2">IPO3781</strain>
    </source>
</reference>
<accession>A0A7Y8K8P2</accession>
<dbReference type="Proteomes" id="UP000537188">
    <property type="component" value="Unassembled WGS sequence"/>
</dbReference>
<evidence type="ECO:0000313" key="2">
    <source>
        <dbReference type="Proteomes" id="UP000537188"/>
    </source>
</evidence>
<name>A0A7Y8K8P2_9PSED</name>
<organism evidence="1 2">
    <name type="scientific">Pseudomonas yamanorum</name>
    <dbReference type="NCBI Taxonomy" id="515393"/>
    <lineage>
        <taxon>Bacteria</taxon>
        <taxon>Pseudomonadati</taxon>
        <taxon>Pseudomonadota</taxon>
        <taxon>Gammaproteobacteria</taxon>
        <taxon>Pseudomonadales</taxon>
        <taxon>Pseudomonadaceae</taxon>
        <taxon>Pseudomonas</taxon>
    </lineage>
</organism>